<dbReference type="SUPFAM" id="SSF52374">
    <property type="entry name" value="Nucleotidylyl transferase"/>
    <property type="match status" value="1"/>
</dbReference>
<dbReference type="Proteomes" id="UP000001589">
    <property type="component" value="Chromosome"/>
</dbReference>
<dbReference type="OrthoDB" id="5295945at2"/>
<evidence type="ECO:0000313" key="13">
    <source>
        <dbReference type="Proteomes" id="UP000001589"/>
    </source>
</evidence>
<reference evidence="12 13" key="1">
    <citation type="journal article" date="2007" name="PLoS Genet.">
        <title>Patterns and implications of gene gain and loss in the evolution of Prochlorococcus.</title>
        <authorList>
            <person name="Kettler G.C."/>
            <person name="Martiny A.C."/>
            <person name="Huang K."/>
            <person name="Zucker J."/>
            <person name="Coleman M.L."/>
            <person name="Rodrigue S."/>
            <person name="Chen F."/>
            <person name="Lapidus A."/>
            <person name="Ferriera S."/>
            <person name="Johnson J."/>
            <person name="Steglich C."/>
            <person name="Church G.M."/>
            <person name="Richardson P."/>
            <person name="Chisholm S.W."/>
        </authorList>
    </citation>
    <scope>NUCLEOTIDE SEQUENCE [LARGE SCALE GENOMIC DNA]</scope>
    <source>
        <strain evidence="12 13">MIT 9515</strain>
    </source>
</reference>
<dbReference type="eggNOG" id="COG1057">
    <property type="taxonomic scope" value="Bacteria"/>
</dbReference>
<evidence type="ECO:0000256" key="6">
    <source>
        <dbReference type="ARBA" id="ARBA00022695"/>
    </source>
</evidence>
<dbReference type="AlphaFoldDB" id="A2BYH0"/>
<dbReference type="GO" id="GO:0005524">
    <property type="term" value="F:ATP binding"/>
    <property type="evidence" value="ECO:0007669"/>
    <property type="project" value="UniProtKB-KW"/>
</dbReference>
<dbReference type="InterPro" id="IPR004821">
    <property type="entry name" value="Cyt_trans-like"/>
</dbReference>
<evidence type="ECO:0000313" key="12">
    <source>
        <dbReference type="EMBL" id="ABM72831.1"/>
    </source>
</evidence>
<comment type="pathway">
    <text evidence="2">Cofactor biosynthesis; NAD(+) biosynthesis; deamido-NAD(+) from nicotinate D-ribonucleotide: step 1/1.</text>
</comment>
<sequence length="193" mass="22335">MKFDNKNRIALFGTSADPPTKGHKLILEELSNIYSCIITYASDNPKKQHKENIFFRNLLLETLIKDINNPKVIFNQKISSPWAIESIEKCKKIYSFDKIDFVIGSDLITEIFSWKNFNKIIDEVKLLIIKREGYPIESNTLKMLENNKVIFEISSLNIPNISSSTVRLNNNYSDLPKALIDIVKKNNLYEFVT</sequence>
<dbReference type="GO" id="GO:0009435">
    <property type="term" value="P:NAD+ biosynthetic process"/>
    <property type="evidence" value="ECO:0007669"/>
    <property type="project" value="UniProtKB-UniPathway"/>
</dbReference>
<keyword evidence="8" id="KW-0067">ATP-binding</keyword>
<name>A2BYH0_PROM5</name>
<dbReference type="PANTHER" id="PTHR39321">
    <property type="entry name" value="NICOTINATE-NUCLEOTIDE ADENYLYLTRANSFERASE-RELATED"/>
    <property type="match status" value="1"/>
</dbReference>
<dbReference type="Gene3D" id="3.40.50.620">
    <property type="entry name" value="HUPs"/>
    <property type="match status" value="1"/>
</dbReference>
<keyword evidence="7" id="KW-0547">Nucleotide-binding</keyword>
<dbReference type="EC" id="2.7.7.18" evidence="3"/>
<dbReference type="EMBL" id="CP000552">
    <property type="protein sequence ID" value="ABM72831.1"/>
    <property type="molecule type" value="Genomic_DNA"/>
</dbReference>
<dbReference type="Pfam" id="PF01467">
    <property type="entry name" value="CTP_transf_like"/>
    <property type="match status" value="1"/>
</dbReference>
<evidence type="ECO:0000256" key="8">
    <source>
        <dbReference type="ARBA" id="ARBA00022840"/>
    </source>
</evidence>
<dbReference type="PANTHER" id="PTHR39321:SF3">
    <property type="entry name" value="PHOSPHOPANTETHEINE ADENYLYLTRANSFERASE"/>
    <property type="match status" value="1"/>
</dbReference>
<keyword evidence="5 12" id="KW-0808">Transferase</keyword>
<evidence type="ECO:0000256" key="10">
    <source>
        <dbReference type="ARBA" id="ARBA00048721"/>
    </source>
</evidence>
<keyword evidence="6 12" id="KW-0548">Nucleotidyltransferase</keyword>
<gene>
    <name evidence="12" type="primary">nadD</name>
    <name evidence="12" type="ordered locus">P9515_16241</name>
</gene>
<organism evidence="12 13">
    <name type="scientific">Prochlorococcus marinus (strain MIT 9515)</name>
    <dbReference type="NCBI Taxonomy" id="167542"/>
    <lineage>
        <taxon>Bacteria</taxon>
        <taxon>Bacillati</taxon>
        <taxon>Cyanobacteriota</taxon>
        <taxon>Cyanophyceae</taxon>
        <taxon>Synechococcales</taxon>
        <taxon>Prochlorococcaceae</taxon>
        <taxon>Prochlorococcus</taxon>
    </lineage>
</organism>
<proteinExistence type="predicted"/>
<evidence type="ECO:0000256" key="1">
    <source>
        <dbReference type="ARBA" id="ARBA00002324"/>
    </source>
</evidence>
<dbReference type="GO" id="GO:0004515">
    <property type="term" value="F:nicotinate-nucleotide adenylyltransferase activity"/>
    <property type="evidence" value="ECO:0007669"/>
    <property type="project" value="UniProtKB-EC"/>
</dbReference>
<comment type="catalytic activity">
    <reaction evidence="10">
        <text>nicotinate beta-D-ribonucleotide + ATP + H(+) = deamido-NAD(+) + diphosphate</text>
        <dbReference type="Rhea" id="RHEA:22860"/>
        <dbReference type="ChEBI" id="CHEBI:15378"/>
        <dbReference type="ChEBI" id="CHEBI:30616"/>
        <dbReference type="ChEBI" id="CHEBI:33019"/>
        <dbReference type="ChEBI" id="CHEBI:57502"/>
        <dbReference type="ChEBI" id="CHEBI:58437"/>
        <dbReference type="EC" id="2.7.7.18"/>
    </reaction>
</comment>
<evidence type="ECO:0000256" key="9">
    <source>
        <dbReference type="ARBA" id="ARBA00023027"/>
    </source>
</evidence>
<dbReference type="HOGENOM" id="CLU_069765_3_2_3"/>
<evidence type="ECO:0000256" key="2">
    <source>
        <dbReference type="ARBA" id="ARBA00005019"/>
    </source>
</evidence>
<evidence type="ECO:0000259" key="11">
    <source>
        <dbReference type="Pfam" id="PF01467"/>
    </source>
</evidence>
<dbReference type="InterPro" id="IPR014729">
    <property type="entry name" value="Rossmann-like_a/b/a_fold"/>
</dbReference>
<keyword evidence="4" id="KW-0662">Pyridine nucleotide biosynthesis</keyword>
<dbReference type="InterPro" id="IPR005248">
    <property type="entry name" value="NadD/NMNAT"/>
</dbReference>
<protein>
    <recommendedName>
        <fullName evidence="3">nicotinate-nucleotide adenylyltransferase</fullName>
        <ecNumber evidence="3">2.7.7.18</ecNumber>
    </recommendedName>
</protein>
<evidence type="ECO:0000256" key="7">
    <source>
        <dbReference type="ARBA" id="ARBA00022741"/>
    </source>
</evidence>
<comment type="function">
    <text evidence="1">Catalyzes the reversible adenylation of nicotinate mononucleotide (NaMN) to nicotinic acid adenine dinucleotide (NaAD).</text>
</comment>
<dbReference type="KEGG" id="pmc:P9515_16241"/>
<dbReference type="CDD" id="cd02165">
    <property type="entry name" value="NMNAT"/>
    <property type="match status" value="1"/>
</dbReference>
<dbReference type="GeneID" id="60200945"/>
<keyword evidence="9" id="KW-0520">NAD</keyword>
<dbReference type="UniPathway" id="UPA00253">
    <property type="reaction ID" value="UER00332"/>
</dbReference>
<evidence type="ECO:0000256" key="3">
    <source>
        <dbReference type="ARBA" id="ARBA00012389"/>
    </source>
</evidence>
<dbReference type="STRING" id="167542.P9515_16241"/>
<evidence type="ECO:0000256" key="5">
    <source>
        <dbReference type="ARBA" id="ARBA00022679"/>
    </source>
</evidence>
<dbReference type="NCBIfam" id="NF000842">
    <property type="entry name" value="PRK00071.2-1"/>
    <property type="match status" value="1"/>
</dbReference>
<accession>A2BYH0</accession>
<evidence type="ECO:0000256" key="4">
    <source>
        <dbReference type="ARBA" id="ARBA00022642"/>
    </source>
</evidence>
<feature type="domain" description="Cytidyltransferase-like" evidence="11">
    <location>
        <begin position="11"/>
        <end position="167"/>
    </location>
</feature>
<dbReference type="RefSeq" id="WP_011820926.1">
    <property type="nucleotide sequence ID" value="NC_008817.1"/>
</dbReference>